<dbReference type="Pfam" id="PF01663">
    <property type="entry name" value="Phosphodiest"/>
    <property type="match status" value="1"/>
</dbReference>
<dbReference type="PANTHER" id="PTHR10151">
    <property type="entry name" value="ECTONUCLEOTIDE PYROPHOSPHATASE/PHOSPHODIESTERASE"/>
    <property type="match status" value="1"/>
</dbReference>
<evidence type="ECO:0000313" key="2">
    <source>
        <dbReference type="Proteomes" id="UP000682802"/>
    </source>
</evidence>
<keyword evidence="2" id="KW-1185">Reference proteome</keyword>
<dbReference type="PROSITE" id="PS51257">
    <property type="entry name" value="PROKAR_LIPOPROTEIN"/>
    <property type="match status" value="1"/>
</dbReference>
<dbReference type="Gene3D" id="3.30.1360.180">
    <property type="match status" value="1"/>
</dbReference>
<dbReference type="Gene3D" id="3.40.720.10">
    <property type="entry name" value="Alkaline Phosphatase, subunit A"/>
    <property type="match status" value="1"/>
</dbReference>
<gene>
    <name evidence="1" type="ORF">KM029_17780</name>
</gene>
<reference evidence="1 2" key="1">
    <citation type="submission" date="2021-05" db="EMBL/GenBank/DDBJ databases">
        <title>Comparative genomic studies on the polysaccharide-degrading batcterial strains of the Flammeovirga genus.</title>
        <authorList>
            <person name="Zewei F."/>
            <person name="Zheng Z."/>
            <person name="Yu L."/>
            <person name="Ruyue G."/>
            <person name="Yanhong M."/>
            <person name="Yuanyuan C."/>
            <person name="Jingyan G."/>
            <person name="Wenjun H."/>
        </authorList>
    </citation>
    <scope>NUCLEOTIDE SEQUENCE [LARGE SCALE GENOMIC DNA]</scope>
    <source>
        <strain evidence="1 2">YS10</strain>
    </source>
</reference>
<dbReference type="CDD" id="cd16018">
    <property type="entry name" value="Enpp"/>
    <property type="match status" value="1"/>
</dbReference>
<name>A0ABX8GUQ4_9BACT</name>
<dbReference type="InterPro" id="IPR017850">
    <property type="entry name" value="Alkaline_phosphatase_core_sf"/>
</dbReference>
<organism evidence="1 2">
    <name type="scientific">Flammeovirga kamogawensis</name>
    <dbReference type="NCBI Taxonomy" id="373891"/>
    <lineage>
        <taxon>Bacteria</taxon>
        <taxon>Pseudomonadati</taxon>
        <taxon>Bacteroidota</taxon>
        <taxon>Cytophagia</taxon>
        <taxon>Cytophagales</taxon>
        <taxon>Flammeovirgaceae</taxon>
        <taxon>Flammeovirga</taxon>
    </lineage>
</organism>
<dbReference type="InterPro" id="IPR002591">
    <property type="entry name" value="Phosphodiest/P_Trfase"/>
</dbReference>
<dbReference type="SUPFAM" id="SSF53649">
    <property type="entry name" value="Alkaline phosphatase-like"/>
    <property type="match status" value="1"/>
</dbReference>
<proteinExistence type="predicted"/>
<dbReference type="PANTHER" id="PTHR10151:SF120">
    <property type="entry name" value="BIS(5'-ADENOSYL)-TRIPHOSPHATASE"/>
    <property type="match status" value="1"/>
</dbReference>
<sequence length="403" mass="45158">MISKNITNSIILLLILFSACTKTEKANENTVIIVSIDGFRYDYPIKYKTPNLDLIAKEGVKATSMIPSYPSKTFPNHYAIATGMYPSNNGLVHNSFYDPERKEMYRIGIGKKDGSWFYGTPLWTLAEQQGVKSASFYWPVSDSRVQGITPSYYFKYNKSTPYAQRIEQIEKWLSLKGKNRPRFITLYFSLVDTQGHRYGPDAKETQEAVEYLDTQIGALYKTIKASDHPVNLIVVSDHGMENVDVDNPIVLEGLGSFEDFTCVNGGGVQYLLYPNKGANVQETYEKLKAQESKGMHVYLKENIPANLHYSKGNRIPAIVCEAIPPKAFKNVRGGVSKGTHGYNPYAIKNMHAIFYGVGPNFKKGVEIPSFENVNVYPAIAKIIGLEIPNDIDGKIDVLGPYLQ</sequence>
<evidence type="ECO:0000313" key="1">
    <source>
        <dbReference type="EMBL" id="QWG07128.1"/>
    </source>
</evidence>
<dbReference type="Proteomes" id="UP000682802">
    <property type="component" value="Chromosome 1"/>
</dbReference>
<accession>A0ABX8GUQ4</accession>
<dbReference type="RefSeq" id="WP_144074529.1">
    <property type="nucleotide sequence ID" value="NZ_CP076128.1"/>
</dbReference>
<dbReference type="EMBL" id="CP076128">
    <property type="protein sequence ID" value="QWG07128.1"/>
    <property type="molecule type" value="Genomic_DNA"/>
</dbReference>
<protein>
    <submittedName>
        <fullName evidence="1">Ectonucleotide pyrophosphatase/phosphodiesterase</fullName>
    </submittedName>
</protein>